<name>A0A6A6YAN2_9PEZI</name>
<proteinExistence type="predicted"/>
<evidence type="ECO:0000313" key="4">
    <source>
        <dbReference type="RefSeq" id="XP_033572846.1"/>
    </source>
</evidence>
<evidence type="ECO:0000313" key="2">
    <source>
        <dbReference type="EMBL" id="KAF2805882.1"/>
    </source>
</evidence>
<protein>
    <submittedName>
        <fullName evidence="2 4">Uncharacterized protein</fullName>
    </submittedName>
</protein>
<reference evidence="4" key="3">
    <citation type="submission" date="2025-04" db="UniProtKB">
        <authorList>
            <consortium name="RefSeq"/>
        </authorList>
    </citation>
    <scope>IDENTIFICATION</scope>
    <source>
        <strain evidence="4">CBS 304.34</strain>
    </source>
</reference>
<dbReference type="EMBL" id="MU003708">
    <property type="protein sequence ID" value="KAF2805882.1"/>
    <property type="molecule type" value="Genomic_DNA"/>
</dbReference>
<keyword evidence="3" id="KW-1185">Reference proteome</keyword>
<reference evidence="4" key="2">
    <citation type="submission" date="2020-04" db="EMBL/GenBank/DDBJ databases">
        <authorList>
            <consortium name="NCBI Genome Project"/>
        </authorList>
    </citation>
    <scope>NUCLEOTIDE SEQUENCE</scope>
    <source>
        <strain evidence="4">CBS 304.34</strain>
    </source>
</reference>
<dbReference type="GeneID" id="54467557"/>
<feature type="region of interest" description="Disordered" evidence="1">
    <location>
        <begin position="1"/>
        <end position="126"/>
    </location>
</feature>
<dbReference type="Proteomes" id="UP000504636">
    <property type="component" value="Unplaced"/>
</dbReference>
<reference evidence="2 4" key="1">
    <citation type="journal article" date="2020" name="Stud. Mycol.">
        <title>101 Dothideomycetes genomes: a test case for predicting lifestyles and emergence of pathogens.</title>
        <authorList>
            <person name="Haridas S."/>
            <person name="Albert R."/>
            <person name="Binder M."/>
            <person name="Bloem J."/>
            <person name="Labutti K."/>
            <person name="Salamov A."/>
            <person name="Andreopoulos B."/>
            <person name="Baker S."/>
            <person name="Barry K."/>
            <person name="Bills G."/>
            <person name="Bluhm B."/>
            <person name="Cannon C."/>
            <person name="Castanera R."/>
            <person name="Culley D."/>
            <person name="Daum C."/>
            <person name="Ezra D."/>
            <person name="Gonzalez J."/>
            <person name="Henrissat B."/>
            <person name="Kuo A."/>
            <person name="Liang C."/>
            <person name="Lipzen A."/>
            <person name="Lutzoni F."/>
            <person name="Magnuson J."/>
            <person name="Mondo S."/>
            <person name="Nolan M."/>
            <person name="Ohm R."/>
            <person name="Pangilinan J."/>
            <person name="Park H.-J."/>
            <person name="Ramirez L."/>
            <person name="Alfaro M."/>
            <person name="Sun H."/>
            <person name="Tritt A."/>
            <person name="Yoshinaga Y."/>
            <person name="Zwiers L.-H."/>
            <person name="Turgeon B."/>
            <person name="Goodwin S."/>
            <person name="Spatafora J."/>
            <person name="Crous P."/>
            <person name="Grigoriev I."/>
        </authorList>
    </citation>
    <scope>NUCLEOTIDE SEQUENCE</scope>
    <source>
        <strain evidence="2 4">CBS 304.34</strain>
    </source>
</reference>
<evidence type="ECO:0000256" key="1">
    <source>
        <dbReference type="SAM" id="MobiDB-lite"/>
    </source>
</evidence>
<dbReference type="OrthoDB" id="10567892at2759"/>
<organism evidence="2">
    <name type="scientific">Mytilinidion resinicola</name>
    <dbReference type="NCBI Taxonomy" id="574789"/>
    <lineage>
        <taxon>Eukaryota</taxon>
        <taxon>Fungi</taxon>
        <taxon>Dikarya</taxon>
        <taxon>Ascomycota</taxon>
        <taxon>Pezizomycotina</taxon>
        <taxon>Dothideomycetes</taxon>
        <taxon>Pleosporomycetidae</taxon>
        <taxon>Mytilinidiales</taxon>
        <taxon>Mytilinidiaceae</taxon>
        <taxon>Mytilinidion</taxon>
    </lineage>
</organism>
<sequence>MTRNSGYARVGAEAARGDSANNPRHDGVGVDTLPGESAHIARNEGAGAEATGAYRTDDGVAALQGEGTEDDRDPGENAGFPDKNLEQRFRQPSNQKMKIMPKSGTSELYVEQKPSRRPAKPASKPDNEKLADMLAQIFSLAVAENELGLGSIRAKTYGHVDERLKRHDDISKSVRERGLSAEDLIKNEYNNPTKGSDPDCHVAIFLDKTPQVKVGNLVQSLHNHPLETGTYNSTDLANQIVDGTVKNQWFGYDLRQRCVDLVKHAPHFWLGNAATDAILALMMEYEDIRSALNL</sequence>
<accession>A0A6A6YAN2</accession>
<dbReference type="AlphaFoldDB" id="A0A6A6YAN2"/>
<dbReference type="RefSeq" id="XP_033572846.1">
    <property type="nucleotide sequence ID" value="XM_033726664.1"/>
</dbReference>
<gene>
    <name evidence="2 4" type="ORF">BDZ99DRAFT_539138</name>
</gene>
<evidence type="ECO:0000313" key="3">
    <source>
        <dbReference type="Proteomes" id="UP000504636"/>
    </source>
</evidence>